<dbReference type="InterPro" id="IPR046453">
    <property type="entry name" value="GpA_ATPase"/>
</dbReference>
<sequence>MLSLSVTLEHSPTAKAMARIRFTDGERHVFRKRPYIPLSDWAAANLLVKDGPYAGGRYRKDVNPYLVEIMDTWSHPDVEEVDVCGSAQTGKTLVMHGAIAYGVVMRPGPRMLAMQDDESLAKVVSNKLLPMFRASRPVRELLGKVRGGQISFRDSTALFLSSAQSQNARASISIQDLMLDEEALYKQIAGQGVPALEFLERTRSYSRTRKVLRVSKPIGGDECSIVQALEECDEVRHFEARCPACMQFHPLSEEGLVLVEKNSDPREVERRKLARYKCPCGFQWTDQLRDRAVSMGRWTAETPVPHPRKVGFVLPAILSKNVSLSEIMAAKMRAEASDSPALRQHYANGMWALPYRAVEIEVEENIVLDRVDKNLPERTVPGDAVALTAGVDVQDRGFWYTVWAWRANLASSLIDYGRLPDWDAVHALLMETRYPYEEDSPRHGQDLGIWRAGIDTGGTRKDSDVVSRTEDVYRWVRIHGAGRVFACKGASHESPTPVRAVMIDRFPTSRIRIPGGLWLHLLDTHYFKSLIFARLAEDARQPISLHRKTEMSFASQITAEVLIRDRNGKMVWQRKRKNNHYLDCTMLATACTDGSWLPSLQMLVEREALAQARNAPARLITDPQPPQGSRIHMPQRPELQRTLPVRDLPQRTVNRPGFMRRGSDF</sequence>
<feature type="domain" description="Terminase large subunit GpA endonuclease" evidence="2">
    <location>
        <begin position="310"/>
        <end position="592"/>
    </location>
</feature>
<name>A0A212KXJ4_9BACT</name>
<dbReference type="Pfam" id="PF05876">
    <property type="entry name" value="GpA_ATPase"/>
    <property type="match status" value="1"/>
</dbReference>
<evidence type="ECO:0000259" key="1">
    <source>
        <dbReference type="Pfam" id="PF05876"/>
    </source>
</evidence>
<dbReference type="GO" id="GO:0004519">
    <property type="term" value="F:endonuclease activity"/>
    <property type="evidence" value="ECO:0007669"/>
    <property type="project" value="InterPro"/>
</dbReference>
<dbReference type="Gene3D" id="3.40.50.300">
    <property type="entry name" value="P-loop containing nucleotide triphosphate hydrolases"/>
    <property type="match status" value="1"/>
</dbReference>
<dbReference type="Pfam" id="PF20454">
    <property type="entry name" value="GpA_nuclease"/>
    <property type="match status" value="1"/>
</dbReference>
<evidence type="ECO:0000313" key="3">
    <source>
        <dbReference type="EMBL" id="SCM70018.1"/>
    </source>
</evidence>
<dbReference type="RefSeq" id="WP_179981546.1">
    <property type="nucleotide sequence ID" value="NZ_LT608333.1"/>
</dbReference>
<dbReference type="InterPro" id="IPR027417">
    <property type="entry name" value="P-loop_NTPase"/>
</dbReference>
<gene>
    <name evidence="3" type="ORF">KL86DES1_10135</name>
</gene>
<dbReference type="AlphaFoldDB" id="A0A212KXJ4"/>
<dbReference type="InterPro" id="IPR046454">
    <property type="entry name" value="GpA_endonuclease"/>
</dbReference>
<feature type="domain" description="Phage terminase large subunit GpA ATPase" evidence="1">
    <location>
        <begin position="56"/>
        <end position="298"/>
    </location>
</feature>
<accession>A0A212KXJ4</accession>
<dbReference type="EMBL" id="FMJC01000001">
    <property type="protein sequence ID" value="SCM70018.1"/>
    <property type="molecule type" value="Genomic_DNA"/>
</dbReference>
<dbReference type="GO" id="GO:0016887">
    <property type="term" value="F:ATP hydrolysis activity"/>
    <property type="evidence" value="ECO:0007669"/>
    <property type="project" value="InterPro"/>
</dbReference>
<evidence type="ECO:0000259" key="2">
    <source>
        <dbReference type="Pfam" id="PF20454"/>
    </source>
</evidence>
<organism evidence="3">
    <name type="scientific">uncultured Desulfovibrio sp</name>
    <dbReference type="NCBI Taxonomy" id="167968"/>
    <lineage>
        <taxon>Bacteria</taxon>
        <taxon>Pseudomonadati</taxon>
        <taxon>Thermodesulfobacteriota</taxon>
        <taxon>Desulfovibrionia</taxon>
        <taxon>Desulfovibrionales</taxon>
        <taxon>Desulfovibrionaceae</taxon>
        <taxon>Desulfovibrio</taxon>
        <taxon>environmental samples</taxon>
    </lineage>
</organism>
<proteinExistence type="predicted"/>
<protein>
    <submittedName>
        <fullName evidence="3">Phage terminase large subunit</fullName>
    </submittedName>
</protein>
<reference evidence="3" key="1">
    <citation type="submission" date="2016-08" db="EMBL/GenBank/DDBJ databases">
        <authorList>
            <person name="Seilhamer J.J."/>
        </authorList>
    </citation>
    <scope>NUCLEOTIDE SEQUENCE</scope>
    <source>
        <strain evidence="3">86-1</strain>
    </source>
</reference>